<dbReference type="GO" id="GO:0009986">
    <property type="term" value="C:cell surface"/>
    <property type="evidence" value="ECO:0007669"/>
    <property type="project" value="TreeGrafter"/>
</dbReference>
<evidence type="ECO:0000256" key="3">
    <source>
        <dbReference type="ARBA" id="ARBA00022692"/>
    </source>
</evidence>
<keyword evidence="5" id="KW-0732">Signal</keyword>
<comment type="subcellular location">
    <subcellularLocation>
        <location evidence="1">Membrane</location>
        <topology evidence="1">Single-pass type I membrane protein</topology>
    </subcellularLocation>
</comment>
<dbReference type="PANTHER" id="PTHR16059:SF16">
    <property type="entry name" value="ANTHRAX TOXIN RECEPTOR-LIKE"/>
    <property type="match status" value="1"/>
</dbReference>
<reference evidence="12" key="1">
    <citation type="submission" date="2025-08" db="UniProtKB">
        <authorList>
            <consortium name="RefSeq"/>
        </authorList>
    </citation>
    <scope>IDENTIFICATION</scope>
    <source>
        <tissue evidence="12">Blood</tissue>
    </source>
</reference>
<feature type="region of interest" description="Disordered" evidence="8">
    <location>
        <begin position="1"/>
        <end position="22"/>
    </location>
</feature>
<accession>A0A6J1ZP69</accession>
<dbReference type="SUPFAM" id="SSF53300">
    <property type="entry name" value="vWA-like"/>
    <property type="match status" value="1"/>
</dbReference>
<evidence type="ECO:0000256" key="6">
    <source>
        <dbReference type="ARBA" id="ARBA00022989"/>
    </source>
</evidence>
<dbReference type="Pfam" id="PF00092">
    <property type="entry name" value="VWA"/>
    <property type="match status" value="1"/>
</dbReference>
<keyword evidence="6 9" id="KW-1133">Transmembrane helix</keyword>
<feature type="transmembrane region" description="Helical" evidence="9">
    <location>
        <begin position="405"/>
        <end position="427"/>
    </location>
</feature>
<gene>
    <name evidence="12" type="primary">LOC106989774</name>
</gene>
<dbReference type="Proteomes" id="UP001652583">
    <property type="component" value="Chromosome D2"/>
</dbReference>
<dbReference type="Gene3D" id="3.40.50.410">
    <property type="entry name" value="von Willebrand factor, type A domain"/>
    <property type="match status" value="1"/>
</dbReference>
<dbReference type="AlphaFoldDB" id="A0A6J1ZP69"/>
<dbReference type="InterPro" id="IPR008400">
    <property type="entry name" value="Anthrax_toxin_rcpt_extracel"/>
</dbReference>
<dbReference type="KEGG" id="aju:106989774"/>
<dbReference type="Pfam" id="PF05587">
    <property type="entry name" value="Anth_Ig"/>
    <property type="match status" value="1"/>
</dbReference>
<dbReference type="GeneID" id="106989774"/>
<evidence type="ECO:0000313" key="12">
    <source>
        <dbReference type="RefSeq" id="XP_026919307.1"/>
    </source>
</evidence>
<dbReference type="GO" id="GO:0005886">
    <property type="term" value="C:plasma membrane"/>
    <property type="evidence" value="ECO:0007669"/>
    <property type="project" value="TreeGrafter"/>
</dbReference>
<evidence type="ECO:0000256" key="8">
    <source>
        <dbReference type="SAM" id="MobiDB-lite"/>
    </source>
</evidence>
<evidence type="ECO:0000256" key="5">
    <source>
        <dbReference type="ARBA" id="ARBA00022729"/>
    </source>
</evidence>
<evidence type="ECO:0000313" key="11">
    <source>
        <dbReference type="Proteomes" id="UP001652583"/>
    </source>
</evidence>
<sequence length="570" mass="63388">MASADPPAPGESGASGTTKKMGSSSLWVPGPALSLLLLLFLLLPPPLLSTGSFLHRLPAWTPFHQGTRHYRSKIEKPKTCEGAFDLYLIVDTSDNANSIWKDIYKFVDDLVKRFPNSKMRISLITYSTQSYTIMNLTSDRSKIHNSLEKIQNIVPTGAANMHEGFKKANEQIEKAIYGGNNAPSLIIGLTAGPLTPRTFEETKSEAEKARERGAKVYSVGVKDYKNDQLKDIVERNDQFYGVNSGFESLEDIVNMLVVNSCHEIMAGESYFVCVGEEYDMRFYDTDLHQHTMDEIVCRYKLDVDNILHKKPLLKDDESLACPGHVFKEPGQVVIVQYSLNNGVTFIEESMKVTSLNCGNTSEPTDAPKEETSIPTVVTQKTTVPTVVTQEAPAPMAVTEKPTLDYLFPLFVPTLIIIVVVICCLCCCRKPCKELPVQKIVMKPETCIQTRTPVIVPSCMYQEDTISRIEGKLDTLCDFVQSCNQIPLMWCQPRNAGKYIIFNFVNPLCGQLPYSPNICLPPSQECFPLNSCCSQCQHPSFICSQPPSRMLSLLPPPAHALSRTTLSLPPP</sequence>
<evidence type="ECO:0000256" key="1">
    <source>
        <dbReference type="ARBA" id="ARBA00004479"/>
    </source>
</evidence>
<dbReference type="SMART" id="SM00327">
    <property type="entry name" value="VWA"/>
    <property type="match status" value="1"/>
</dbReference>
<dbReference type="FunFam" id="3.40.50.410:FF:000024">
    <property type="entry name" value="Anthrax toxin receptor"/>
    <property type="match status" value="1"/>
</dbReference>
<protein>
    <submittedName>
        <fullName evidence="12">Anthrax toxin receptor-like isoform X1</fullName>
    </submittedName>
</protein>
<keyword evidence="11" id="KW-1185">Reference proteome</keyword>
<feature type="domain" description="VWFA" evidence="10">
    <location>
        <begin position="85"/>
        <end position="256"/>
    </location>
</feature>
<keyword evidence="4" id="KW-0479">Metal-binding</keyword>
<proteinExistence type="inferred from homology"/>
<dbReference type="PANTHER" id="PTHR16059">
    <property type="entry name" value="ANTHRAX TOXIN RECEPTOR"/>
    <property type="match status" value="1"/>
</dbReference>
<dbReference type="PROSITE" id="PS50234">
    <property type="entry name" value="VWFA"/>
    <property type="match status" value="1"/>
</dbReference>
<keyword evidence="7 9" id="KW-0472">Membrane</keyword>
<evidence type="ECO:0000256" key="2">
    <source>
        <dbReference type="ARBA" id="ARBA00008095"/>
    </source>
</evidence>
<dbReference type="GO" id="GO:0004888">
    <property type="term" value="F:transmembrane signaling receptor activity"/>
    <property type="evidence" value="ECO:0007669"/>
    <property type="project" value="TreeGrafter"/>
</dbReference>
<evidence type="ECO:0000259" key="10">
    <source>
        <dbReference type="PROSITE" id="PS50234"/>
    </source>
</evidence>
<name>A0A6J1ZP69_ACIJB</name>
<dbReference type="InterPro" id="IPR036465">
    <property type="entry name" value="vWFA_dom_sf"/>
</dbReference>
<keyword evidence="3 9" id="KW-0812">Transmembrane</keyword>
<evidence type="ECO:0000256" key="9">
    <source>
        <dbReference type="SAM" id="Phobius"/>
    </source>
</evidence>
<organism evidence="11 12">
    <name type="scientific">Acinonyx jubatus</name>
    <name type="common">Cheetah</name>
    <dbReference type="NCBI Taxonomy" id="32536"/>
    <lineage>
        <taxon>Eukaryota</taxon>
        <taxon>Metazoa</taxon>
        <taxon>Chordata</taxon>
        <taxon>Craniata</taxon>
        <taxon>Vertebrata</taxon>
        <taxon>Euteleostomi</taxon>
        <taxon>Mammalia</taxon>
        <taxon>Eutheria</taxon>
        <taxon>Laurasiatheria</taxon>
        <taxon>Carnivora</taxon>
        <taxon>Feliformia</taxon>
        <taxon>Felidae</taxon>
        <taxon>Felinae</taxon>
        <taxon>Acinonyx</taxon>
    </lineage>
</organism>
<dbReference type="InterPro" id="IPR002035">
    <property type="entry name" value="VWF_A"/>
</dbReference>
<dbReference type="GO" id="GO:0046872">
    <property type="term" value="F:metal ion binding"/>
    <property type="evidence" value="ECO:0007669"/>
    <property type="project" value="UniProtKB-KW"/>
</dbReference>
<dbReference type="RefSeq" id="XP_026919307.1">
    <property type="nucleotide sequence ID" value="XM_027063506.2"/>
</dbReference>
<evidence type="ECO:0000256" key="7">
    <source>
        <dbReference type="ARBA" id="ARBA00023136"/>
    </source>
</evidence>
<evidence type="ECO:0000256" key="4">
    <source>
        <dbReference type="ARBA" id="ARBA00022723"/>
    </source>
</evidence>
<comment type="similarity">
    <text evidence="2">Belongs to the ATR family.</text>
</comment>